<accession>A0A0D2UQ58</accession>
<reference evidence="3" key="1">
    <citation type="submission" date="2011-02" db="EMBL/GenBank/DDBJ databases">
        <title>The Genome Sequence of Capsaspora owczarzaki ATCC 30864.</title>
        <authorList>
            <person name="Russ C."/>
            <person name="Cuomo C."/>
            <person name="Burger G."/>
            <person name="Gray M.W."/>
            <person name="Holland P.W.H."/>
            <person name="King N."/>
            <person name="Lang F.B.F."/>
            <person name="Roger A.J."/>
            <person name="Ruiz-Trillo I."/>
            <person name="Young S.K."/>
            <person name="Zeng Q."/>
            <person name="Gargeya S."/>
            <person name="Alvarado L."/>
            <person name="Berlin A."/>
            <person name="Chapman S.B."/>
            <person name="Chen Z."/>
            <person name="Freedman E."/>
            <person name="Gellesch M."/>
            <person name="Goldberg J."/>
            <person name="Griggs A."/>
            <person name="Gujja S."/>
            <person name="Heilman E."/>
            <person name="Heiman D."/>
            <person name="Howarth C."/>
            <person name="Mehta T."/>
            <person name="Neiman D."/>
            <person name="Pearson M."/>
            <person name="Roberts A."/>
            <person name="Saif S."/>
            <person name="Shea T."/>
            <person name="Shenoy N."/>
            <person name="Sisk P."/>
            <person name="Stolte C."/>
            <person name="Sykes S."/>
            <person name="White J."/>
            <person name="Yandava C."/>
            <person name="Haas B."/>
            <person name="Nusbaum C."/>
            <person name="Birren B."/>
        </authorList>
    </citation>
    <scope>NUCLEOTIDE SEQUENCE</scope>
    <source>
        <strain evidence="3">ATCC 30864</strain>
    </source>
</reference>
<feature type="transmembrane region" description="Helical" evidence="1">
    <location>
        <begin position="29"/>
        <end position="48"/>
    </location>
</feature>
<name>A0A0D2UQ58_CAPO3</name>
<organism evidence="2 3">
    <name type="scientific">Capsaspora owczarzaki (strain ATCC 30864)</name>
    <dbReference type="NCBI Taxonomy" id="595528"/>
    <lineage>
        <taxon>Eukaryota</taxon>
        <taxon>Filasterea</taxon>
        <taxon>Capsaspora</taxon>
    </lineage>
</organism>
<proteinExistence type="predicted"/>
<dbReference type="Proteomes" id="UP000008743">
    <property type="component" value="Unassembled WGS sequence"/>
</dbReference>
<gene>
    <name evidence="2" type="ORF">CAOG_009107</name>
</gene>
<keyword evidence="1" id="KW-0812">Transmembrane</keyword>
<keyword evidence="1" id="KW-1133">Transmembrane helix</keyword>
<keyword evidence="1" id="KW-0472">Membrane</keyword>
<feature type="transmembrane region" description="Helical" evidence="1">
    <location>
        <begin position="92"/>
        <end position="113"/>
    </location>
</feature>
<protein>
    <submittedName>
        <fullName evidence="2">Uncharacterized protein</fullName>
    </submittedName>
</protein>
<evidence type="ECO:0000313" key="2">
    <source>
        <dbReference type="EMBL" id="KJE97121.1"/>
    </source>
</evidence>
<dbReference type="EMBL" id="KE346373">
    <property type="protein sequence ID" value="KJE97121.1"/>
    <property type="molecule type" value="Genomic_DNA"/>
</dbReference>
<evidence type="ECO:0000256" key="1">
    <source>
        <dbReference type="SAM" id="Phobius"/>
    </source>
</evidence>
<dbReference type="AlphaFoldDB" id="A0A0D2UQ58"/>
<feature type="transmembrane region" description="Helical" evidence="1">
    <location>
        <begin position="60"/>
        <end position="80"/>
    </location>
</feature>
<feature type="non-terminal residue" evidence="2">
    <location>
        <position position="1"/>
    </location>
</feature>
<evidence type="ECO:0000313" key="3">
    <source>
        <dbReference type="Proteomes" id="UP000008743"/>
    </source>
</evidence>
<dbReference type="RefSeq" id="XP_011270764.1">
    <property type="nucleotide sequence ID" value="XM_011272462.1"/>
</dbReference>
<dbReference type="InParanoid" id="A0A0D2UQ58"/>
<sequence>VVANILQIVDMIKSPPIGIPEVMRIISRFLFVFTGLLLTLALCSLSIMEDWFRFLVDWRGFGLALMYLGVVSFAACADSPPLSQSRETARQVACWITIAVGGFYFVLGLGGGARLKLRKTSQIYGAPLHDGPAVISATTPDDDF</sequence>
<keyword evidence="3" id="KW-1185">Reference proteome</keyword>